<feature type="transmembrane region" description="Helical" evidence="1">
    <location>
        <begin position="353"/>
        <end position="374"/>
    </location>
</feature>
<keyword evidence="1" id="KW-0472">Membrane</keyword>
<feature type="transmembrane region" description="Helical" evidence="1">
    <location>
        <begin position="328"/>
        <end position="347"/>
    </location>
</feature>
<feature type="transmembrane region" description="Helical" evidence="1">
    <location>
        <begin position="240"/>
        <end position="258"/>
    </location>
</feature>
<evidence type="ECO:0000313" key="3">
    <source>
        <dbReference type="EMBL" id="WKD51308.1"/>
    </source>
</evidence>
<feature type="transmembrane region" description="Helical" evidence="1">
    <location>
        <begin position="82"/>
        <end position="101"/>
    </location>
</feature>
<feature type="transmembrane region" description="Helical" evidence="1">
    <location>
        <begin position="202"/>
        <end position="220"/>
    </location>
</feature>
<feature type="transmembrane region" description="Helical" evidence="1">
    <location>
        <begin position="270"/>
        <end position="289"/>
    </location>
</feature>
<dbReference type="RefSeq" id="WP_301418458.1">
    <property type="nucleotide sequence ID" value="NZ_CP098023.1"/>
</dbReference>
<reference evidence="3 4" key="1">
    <citation type="submission" date="2022-05" db="EMBL/GenBank/DDBJ databases">
        <title>Microbulbifer sp. nov., isolated from sponge.</title>
        <authorList>
            <person name="Gao L."/>
        </authorList>
    </citation>
    <scope>NUCLEOTIDE SEQUENCE [LARGE SCALE GENOMIC DNA]</scope>
    <source>
        <strain evidence="3 4">MI-G</strain>
    </source>
</reference>
<dbReference type="InterPro" id="IPR018677">
    <property type="entry name" value="DUF2157"/>
</dbReference>
<dbReference type="Proteomes" id="UP001321520">
    <property type="component" value="Chromosome"/>
</dbReference>
<feature type="transmembrane region" description="Helical" evidence="1">
    <location>
        <begin position="305"/>
        <end position="323"/>
    </location>
</feature>
<organism evidence="3 4">
    <name type="scientific">Microbulbifer spongiae</name>
    <dbReference type="NCBI Taxonomy" id="2944933"/>
    <lineage>
        <taxon>Bacteria</taxon>
        <taxon>Pseudomonadati</taxon>
        <taxon>Pseudomonadota</taxon>
        <taxon>Gammaproteobacteria</taxon>
        <taxon>Cellvibrionales</taxon>
        <taxon>Microbulbiferaceae</taxon>
        <taxon>Microbulbifer</taxon>
    </lineage>
</organism>
<proteinExistence type="predicted"/>
<evidence type="ECO:0000313" key="4">
    <source>
        <dbReference type="Proteomes" id="UP001321520"/>
    </source>
</evidence>
<sequence>MRLIRLLKHDLAREAREWVADGVISEAQARLICARYAVDYHGAPQRALGYNLLVGLGYLFVGLAVITLLGANWEEIPRALRMIGVIAITIGTQVLALRVYLTRDPRAGEGLFLLGNIFFGAAIILIAQIYHLGEHMPDGVFWWALGCVPFALITRSPWLAIQANALALIWFLLQVNLGFYPVLFPLFLLVSLYVLIWGRTSIILLLMTILSGGLWLEYSLAELWRSQAQRFDLNLLPENLAVAVGLLIFLYVFAHWLARRLSPTARDYAAVISVWCLRFALIAMLIFSFEQPWKQLIEADWHHRYAMWVVVAVIGGATLMLAVPARRLLASAIQLLTLVAVLFLVSHSDSAALAVYLQVATNFALIGSGIWLILRGIYAGISHYFFLGVVSILLVALLRYFDLMGDYVGAALIFILFAGLLIGVAKYWRYRQGREGSR</sequence>
<protein>
    <submittedName>
        <fullName evidence="3">DUF2157 domain-containing protein</fullName>
    </submittedName>
</protein>
<dbReference type="Pfam" id="PF09925">
    <property type="entry name" value="DUF2157"/>
    <property type="match status" value="1"/>
</dbReference>
<feature type="transmembrane region" description="Helical" evidence="1">
    <location>
        <begin position="381"/>
        <end position="401"/>
    </location>
</feature>
<feature type="transmembrane region" description="Helical" evidence="1">
    <location>
        <begin position="407"/>
        <end position="428"/>
    </location>
</feature>
<feature type="transmembrane region" description="Helical" evidence="1">
    <location>
        <begin position="48"/>
        <end position="70"/>
    </location>
</feature>
<evidence type="ECO:0000256" key="1">
    <source>
        <dbReference type="SAM" id="Phobius"/>
    </source>
</evidence>
<dbReference type="EMBL" id="CP098023">
    <property type="protein sequence ID" value="WKD51308.1"/>
    <property type="molecule type" value="Genomic_DNA"/>
</dbReference>
<keyword evidence="1" id="KW-1133">Transmembrane helix</keyword>
<name>A0ABY9EE49_9GAMM</name>
<keyword evidence="1" id="KW-0812">Transmembrane</keyword>
<feature type="transmembrane region" description="Helical" evidence="1">
    <location>
        <begin position="113"/>
        <end position="133"/>
    </location>
</feature>
<accession>A0ABY9EE49</accession>
<evidence type="ECO:0000259" key="2">
    <source>
        <dbReference type="Pfam" id="PF09925"/>
    </source>
</evidence>
<feature type="domain" description="DUF2157" evidence="2">
    <location>
        <begin position="17"/>
        <end position="159"/>
    </location>
</feature>
<gene>
    <name evidence="3" type="ORF">M8T91_07785</name>
</gene>
<keyword evidence="4" id="KW-1185">Reference proteome</keyword>
<feature type="transmembrane region" description="Helical" evidence="1">
    <location>
        <begin position="140"/>
        <end position="161"/>
    </location>
</feature>
<feature type="transmembrane region" description="Helical" evidence="1">
    <location>
        <begin position="167"/>
        <end position="195"/>
    </location>
</feature>